<proteinExistence type="inferred from homology"/>
<dbReference type="GO" id="GO:0005886">
    <property type="term" value="C:plasma membrane"/>
    <property type="evidence" value="ECO:0007669"/>
    <property type="project" value="UniProtKB-SubCell"/>
</dbReference>
<feature type="transmembrane region" description="Helical" evidence="8">
    <location>
        <begin position="12"/>
        <end position="35"/>
    </location>
</feature>
<sequence length="132" mass="14587">MRLRTTRKKSAFESTIPLINIVFLMLIFFMVAGTIDSDVARDIDPPQVSAEDERDRIANALVVDEAGVFHYQDQVIEEAALPETVRPEEGEPLLIVADRNLKGAQLTAILKKLQASGIEQIEIVTVRAANEG</sequence>
<evidence type="ECO:0000256" key="3">
    <source>
        <dbReference type="ARBA" id="ARBA00022475"/>
    </source>
</evidence>
<dbReference type="STRING" id="197461.A3843_06885"/>
<dbReference type="AlphaFoldDB" id="A0A1U7JHJ2"/>
<dbReference type="Pfam" id="PF02472">
    <property type="entry name" value="ExbD"/>
    <property type="match status" value="1"/>
</dbReference>
<keyword evidence="5 8" id="KW-1133">Transmembrane helix</keyword>
<evidence type="ECO:0000256" key="7">
    <source>
        <dbReference type="RuleBase" id="RU003879"/>
    </source>
</evidence>
<dbReference type="PANTHER" id="PTHR30558:SF3">
    <property type="entry name" value="BIOPOLYMER TRANSPORT PROTEIN EXBD-RELATED"/>
    <property type="match status" value="1"/>
</dbReference>
<evidence type="ECO:0008006" key="11">
    <source>
        <dbReference type="Google" id="ProtNLM"/>
    </source>
</evidence>
<name>A0A1U7JHJ2_9HYPH</name>
<dbReference type="EMBL" id="LVVZ01000014">
    <property type="protein sequence ID" value="OKL44152.1"/>
    <property type="molecule type" value="Genomic_DNA"/>
</dbReference>
<evidence type="ECO:0000256" key="4">
    <source>
        <dbReference type="ARBA" id="ARBA00022692"/>
    </source>
</evidence>
<dbReference type="RefSeq" id="WP_028481747.1">
    <property type="nucleotide sequence ID" value="NZ_LVVZ01000014.1"/>
</dbReference>
<evidence type="ECO:0000256" key="6">
    <source>
        <dbReference type="ARBA" id="ARBA00023136"/>
    </source>
</evidence>
<reference evidence="9 10" key="1">
    <citation type="submission" date="2016-03" db="EMBL/GenBank/DDBJ databases">
        <title>Genome sequence of Nesiotobacter sp. nov., a moderately halophilic alphaproteobacterium isolated from the Yellow Sea, China.</title>
        <authorList>
            <person name="Zhang G."/>
            <person name="Zhang R."/>
        </authorList>
    </citation>
    <scope>NUCLEOTIDE SEQUENCE [LARGE SCALE GENOMIC DNA]</scope>
    <source>
        <strain evidence="9 10">WB1-6</strain>
    </source>
</reference>
<comment type="similarity">
    <text evidence="2 7">Belongs to the ExbD/TolR family.</text>
</comment>
<keyword evidence="7" id="KW-0653">Protein transport</keyword>
<comment type="subcellular location">
    <subcellularLocation>
        <location evidence="1">Cell membrane</location>
        <topology evidence="1">Single-pass membrane protein</topology>
    </subcellularLocation>
    <subcellularLocation>
        <location evidence="7">Cell membrane</location>
        <topology evidence="7">Single-pass type II membrane protein</topology>
    </subcellularLocation>
</comment>
<evidence type="ECO:0000256" key="5">
    <source>
        <dbReference type="ARBA" id="ARBA00022989"/>
    </source>
</evidence>
<dbReference type="PANTHER" id="PTHR30558">
    <property type="entry name" value="EXBD MEMBRANE COMPONENT OF PMF-DRIVEN MACROMOLECULE IMPORT SYSTEM"/>
    <property type="match status" value="1"/>
</dbReference>
<evidence type="ECO:0000256" key="1">
    <source>
        <dbReference type="ARBA" id="ARBA00004162"/>
    </source>
</evidence>
<gene>
    <name evidence="9" type="ORF">A3843_06885</name>
</gene>
<keyword evidence="6 8" id="KW-0472">Membrane</keyword>
<protein>
    <recommendedName>
        <fullName evidence="11">Biopolymer transporter ExbD</fullName>
    </recommendedName>
</protein>
<accession>A0A1U7JHJ2</accession>
<organism evidence="9 10">
    <name type="scientific">Pseudovibrio exalbescens</name>
    <dbReference type="NCBI Taxonomy" id="197461"/>
    <lineage>
        <taxon>Bacteria</taxon>
        <taxon>Pseudomonadati</taxon>
        <taxon>Pseudomonadota</taxon>
        <taxon>Alphaproteobacteria</taxon>
        <taxon>Hyphomicrobiales</taxon>
        <taxon>Stappiaceae</taxon>
        <taxon>Pseudovibrio</taxon>
    </lineage>
</organism>
<dbReference type="GO" id="GO:0022857">
    <property type="term" value="F:transmembrane transporter activity"/>
    <property type="evidence" value="ECO:0007669"/>
    <property type="project" value="InterPro"/>
</dbReference>
<keyword evidence="7" id="KW-0813">Transport</keyword>
<dbReference type="InterPro" id="IPR003400">
    <property type="entry name" value="ExbD"/>
</dbReference>
<evidence type="ECO:0000256" key="8">
    <source>
        <dbReference type="SAM" id="Phobius"/>
    </source>
</evidence>
<comment type="caution">
    <text evidence="9">The sequence shown here is derived from an EMBL/GenBank/DDBJ whole genome shotgun (WGS) entry which is preliminary data.</text>
</comment>
<dbReference type="Proteomes" id="UP000185783">
    <property type="component" value="Unassembled WGS sequence"/>
</dbReference>
<evidence type="ECO:0000256" key="2">
    <source>
        <dbReference type="ARBA" id="ARBA00005811"/>
    </source>
</evidence>
<keyword evidence="3" id="KW-1003">Cell membrane</keyword>
<keyword evidence="4 7" id="KW-0812">Transmembrane</keyword>
<evidence type="ECO:0000313" key="10">
    <source>
        <dbReference type="Proteomes" id="UP000185783"/>
    </source>
</evidence>
<evidence type="ECO:0000313" key="9">
    <source>
        <dbReference type="EMBL" id="OKL44152.1"/>
    </source>
</evidence>
<dbReference type="GO" id="GO:0015031">
    <property type="term" value="P:protein transport"/>
    <property type="evidence" value="ECO:0007669"/>
    <property type="project" value="UniProtKB-KW"/>
</dbReference>
<keyword evidence="10" id="KW-1185">Reference proteome</keyword>